<dbReference type="InterPro" id="IPR050005">
    <property type="entry name" value="DenD"/>
</dbReference>
<evidence type="ECO:0000256" key="2">
    <source>
        <dbReference type="ARBA" id="ARBA00023277"/>
    </source>
</evidence>
<dbReference type="Pfam" id="PF01370">
    <property type="entry name" value="Epimerase"/>
    <property type="match status" value="1"/>
</dbReference>
<dbReference type="EMBL" id="RPFW01000014">
    <property type="protein sequence ID" value="TVY99032.1"/>
    <property type="molecule type" value="Genomic_DNA"/>
</dbReference>
<dbReference type="NCBIfam" id="NF043036">
    <property type="entry name" value="ErythonDh"/>
    <property type="match status" value="1"/>
</dbReference>
<proteinExistence type="predicted"/>
<dbReference type="OrthoDB" id="3288614at2"/>
<keyword evidence="2" id="KW-0119">Carbohydrate metabolism</keyword>
<protein>
    <submittedName>
        <fullName evidence="5">NAD-dependent epimerase/dehydratase family protein</fullName>
    </submittedName>
</protein>
<feature type="domain" description="NAD-dependent epimerase/dehydratase" evidence="4">
    <location>
        <begin position="3"/>
        <end position="215"/>
    </location>
</feature>
<dbReference type="RefSeq" id="WP_145862325.1">
    <property type="nucleotide sequence ID" value="NZ_RPFW01000014.1"/>
</dbReference>
<evidence type="ECO:0000256" key="1">
    <source>
        <dbReference type="ARBA" id="ARBA00022857"/>
    </source>
</evidence>
<dbReference type="GO" id="GO:0016491">
    <property type="term" value="F:oxidoreductase activity"/>
    <property type="evidence" value="ECO:0007669"/>
    <property type="project" value="InterPro"/>
</dbReference>
<feature type="region of interest" description="Disordered" evidence="3">
    <location>
        <begin position="136"/>
        <end position="160"/>
    </location>
</feature>
<sequence>MRIIVTGGAGFVGTLLARRLLAGPVAIGGAAPVSVDELYLVDLAALPPDVAADPRVRPVTGDLPLLLGDSASPHLPGDADAIFHLAAVPSAGAEADFELGMHTNLHGTLAVLDRARRQVRTPVLVFSSTLAVFGTDPATGPAAGPPSPLSDGTLPTPQSSYGSQKFAAEQFVADYTRRGFVRGRCVRLMTVVVRPGKPNAAASSFMSGIIREPLAGVRAACPVPDDTPIALSSPSRTLEGILRAAAVGDGDWGSRTAMNLPALTTTPREMAAAMDRVAGRAVSDLIDWTDDPAIGAIVRSWPAVVDTPRARTLGLLPVESFDDVVREYLGGAG</sequence>
<name>A0A6P2BKR5_9ACTN</name>
<dbReference type="PANTHER" id="PTHR43103:SF3">
    <property type="entry name" value="ADP-L-GLYCERO-D-MANNO-HEPTOSE-6-EPIMERASE"/>
    <property type="match status" value="1"/>
</dbReference>
<gene>
    <name evidence="5" type="ORF">EAS64_42070</name>
</gene>
<evidence type="ECO:0000256" key="3">
    <source>
        <dbReference type="SAM" id="MobiDB-lite"/>
    </source>
</evidence>
<keyword evidence="6" id="KW-1185">Reference proteome</keyword>
<dbReference type="SUPFAM" id="SSF51735">
    <property type="entry name" value="NAD(P)-binding Rossmann-fold domains"/>
    <property type="match status" value="1"/>
</dbReference>
<accession>A0A6P2BKR5</accession>
<dbReference type="InterPro" id="IPR001509">
    <property type="entry name" value="Epimerase_deHydtase"/>
</dbReference>
<dbReference type="Proteomes" id="UP000460272">
    <property type="component" value="Unassembled WGS sequence"/>
</dbReference>
<reference evidence="5 6" key="1">
    <citation type="submission" date="2018-11" db="EMBL/GenBank/DDBJ databases">
        <title>Trebonia kvetii gen.nov., sp.nov., a novel acidophilic actinobacterium, and proposal of the new actinobacterial family Treboniaceae fam. nov.</title>
        <authorList>
            <person name="Rapoport D."/>
            <person name="Sagova-Mareckova M."/>
            <person name="Sedlacek I."/>
            <person name="Provaznik J."/>
            <person name="Kralova S."/>
            <person name="Pavlinic D."/>
            <person name="Benes V."/>
            <person name="Kopecky J."/>
        </authorList>
    </citation>
    <scope>NUCLEOTIDE SEQUENCE [LARGE SCALE GENOMIC DNA]</scope>
    <source>
        <strain evidence="5 6">15Tr583</strain>
    </source>
</reference>
<comment type="caution">
    <text evidence="5">The sequence shown here is derived from an EMBL/GenBank/DDBJ whole genome shotgun (WGS) entry which is preliminary data.</text>
</comment>
<organism evidence="5 6">
    <name type="scientific">Trebonia kvetii</name>
    <dbReference type="NCBI Taxonomy" id="2480626"/>
    <lineage>
        <taxon>Bacteria</taxon>
        <taxon>Bacillati</taxon>
        <taxon>Actinomycetota</taxon>
        <taxon>Actinomycetes</taxon>
        <taxon>Streptosporangiales</taxon>
        <taxon>Treboniaceae</taxon>
        <taxon>Trebonia</taxon>
    </lineage>
</organism>
<evidence type="ECO:0000313" key="6">
    <source>
        <dbReference type="Proteomes" id="UP000460272"/>
    </source>
</evidence>
<evidence type="ECO:0000313" key="5">
    <source>
        <dbReference type="EMBL" id="TVY99032.1"/>
    </source>
</evidence>
<dbReference type="Gene3D" id="3.40.50.720">
    <property type="entry name" value="NAD(P)-binding Rossmann-like Domain"/>
    <property type="match status" value="1"/>
</dbReference>
<dbReference type="Gene3D" id="3.90.25.10">
    <property type="entry name" value="UDP-galactose 4-epimerase, domain 1"/>
    <property type="match status" value="1"/>
</dbReference>
<dbReference type="InterPro" id="IPR036291">
    <property type="entry name" value="NAD(P)-bd_dom_sf"/>
</dbReference>
<dbReference type="AlphaFoldDB" id="A0A6P2BKR5"/>
<evidence type="ECO:0000259" key="4">
    <source>
        <dbReference type="Pfam" id="PF01370"/>
    </source>
</evidence>
<dbReference type="PANTHER" id="PTHR43103">
    <property type="entry name" value="NUCLEOSIDE-DIPHOSPHATE-SUGAR EPIMERASE"/>
    <property type="match status" value="1"/>
</dbReference>
<keyword evidence="1" id="KW-0521">NADP</keyword>